<comment type="similarity">
    <text evidence="2">Belongs to the Rht family.</text>
</comment>
<comment type="subcellular location">
    <subcellularLocation>
        <location evidence="1">Cell membrane</location>
        <topology evidence="1">Multi-pass membrane protein</topology>
    </subcellularLocation>
</comment>
<keyword evidence="6 8" id="KW-0472">Membrane</keyword>
<evidence type="ECO:0000256" key="8">
    <source>
        <dbReference type="SAM" id="Phobius"/>
    </source>
</evidence>
<evidence type="ECO:0000313" key="9">
    <source>
        <dbReference type="EMBL" id="PRY24590.1"/>
    </source>
</evidence>
<dbReference type="GO" id="GO:0015820">
    <property type="term" value="P:L-leucine transport"/>
    <property type="evidence" value="ECO:0007669"/>
    <property type="project" value="TreeGrafter"/>
</dbReference>
<feature type="transmembrane region" description="Helical" evidence="8">
    <location>
        <begin position="98"/>
        <end position="118"/>
    </location>
</feature>
<dbReference type="Pfam" id="PF01810">
    <property type="entry name" value="LysE"/>
    <property type="match status" value="1"/>
</dbReference>
<dbReference type="GO" id="GO:0015190">
    <property type="term" value="F:L-leucine transmembrane transporter activity"/>
    <property type="evidence" value="ECO:0007669"/>
    <property type="project" value="TreeGrafter"/>
</dbReference>
<feature type="region of interest" description="Disordered" evidence="7">
    <location>
        <begin position="150"/>
        <end position="188"/>
    </location>
</feature>
<evidence type="ECO:0000256" key="6">
    <source>
        <dbReference type="ARBA" id="ARBA00023136"/>
    </source>
</evidence>
<accession>A0A2T0RTZ6</accession>
<dbReference type="Proteomes" id="UP000239209">
    <property type="component" value="Unassembled WGS sequence"/>
</dbReference>
<feature type="transmembrane region" description="Helical" evidence="8">
    <location>
        <begin position="267"/>
        <end position="286"/>
    </location>
</feature>
<evidence type="ECO:0000256" key="2">
    <source>
        <dbReference type="ARBA" id="ARBA00007928"/>
    </source>
</evidence>
<organism evidence="9 10">
    <name type="scientific">Pseudosporangium ferrugineum</name>
    <dbReference type="NCBI Taxonomy" id="439699"/>
    <lineage>
        <taxon>Bacteria</taxon>
        <taxon>Bacillati</taxon>
        <taxon>Actinomycetota</taxon>
        <taxon>Actinomycetes</taxon>
        <taxon>Micromonosporales</taxon>
        <taxon>Micromonosporaceae</taxon>
        <taxon>Pseudosporangium</taxon>
    </lineage>
</organism>
<feature type="transmembrane region" description="Helical" evidence="8">
    <location>
        <begin position="230"/>
        <end position="255"/>
    </location>
</feature>
<dbReference type="AlphaFoldDB" id="A0A2T0RTZ6"/>
<evidence type="ECO:0000256" key="4">
    <source>
        <dbReference type="ARBA" id="ARBA00022692"/>
    </source>
</evidence>
<gene>
    <name evidence="9" type="ORF">CLV70_11328</name>
</gene>
<evidence type="ECO:0000256" key="7">
    <source>
        <dbReference type="SAM" id="MobiDB-lite"/>
    </source>
</evidence>
<evidence type="ECO:0000256" key="3">
    <source>
        <dbReference type="ARBA" id="ARBA00022475"/>
    </source>
</evidence>
<dbReference type="PANTHER" id="PTHR30086">
    <property type="entry name" value="ARGININE EXPORTER PROTEIN ARGO"/>
    <property type="match status" value="1"/>
</dbReference>
<dbReference type="PANTHER" id="PTHR30086:SF15">
    <property type="entry name" value="LEUCINE EFFLUX PROTEIN"/>
    <property type="match status" value="1"/>
</dbReference>
<dbReference type="EMBL" id="PVZG01000013">
    <property type="protein sequence ID" value="PRY24590.1"/>
    <property type="molecule type" value="Genomic_DNA"/>
</dbReference>
<evidence type="ECO:0000313" key="10">
    <source>
        <dbReference type="Proteomes" id="UP000239209"/>
    </source>
</evidence>
<proteinExistence type="inferred from homology"/>
<feature type="transmembrane region" description="Helical" evidence="8">
    <location>
        <begin position="33"/>
        <end position="57"/>
    </location>
</feature>
<reference evidence="9 10" key="1">
    <citation type="submission" date="2018-03" db="EMBL/GenBank/DDBJ databases">
        <title>Genomic Encyclopedia of Archaeal and Bacterial Type Strains, Phase II (KMG-II): from individual species to whole genera.</title>
        <authorList>
            <person name="Goeker M."/>
        </authorList>
    </citation>
    <scope>NUCLEOTIDE SEQUENCE [LARGE SCALE GENOMIC DNA]</scope>
    <source>
        <strain evidence="9 10">DSM 45348</strain>
    </source>
</reference>
<name>A0A2T0RTZ6_9ACTN</name>
<keyword evidence="5 8" id="KW-1133">Transmembrane helix</keyword>
<comment type="caution">
    <text evidence="9">The sequence shown here is derived from an EMBL/GenBank/DDBJ whole genome shotgun (WGS) entry which is preliminary data.</text>
</comment>
<keyword evidence="10" id="KW-1185">Reference proteome</keyword>
<evidence type="ECO:0000256" key="1">
    <source>
        <dbReference type="ARBA" id="ARBA00004651"/>
    </source>
</evidence>
<sequence length="290" mass="30721">MGVLKATSSWLSGGVPFPRRRSEHGWVLGITDFWTYVLGTAAIVLLPGPNSIFVLSVAAQRGVRAGYRAAFGVFLGDTVLMVLAAAGVASLLQAYPPIFMVVKYAGGAYLAWVGLGIIRSAWRKWRARGTANGSTVGDAIAHSEQAPDNTMVRPWPLEQTGSQSAGSAVPSGADAGDETARRRGADRAGMQRPFRRALIVSLLNPKAILFVVSFFIQFVEPGYAHPALSFLVLGAVLQFFSALYLSGLIFGGQFLAGQFRRRRRLSAAASTGIGVLFVGFGVKLATATAG</sequence>
<dbReference type="GO" id="GO:0005886">
    <property type="term" value="C:plasma membrane"/>
    <property type="evidence" value="ECO:0007669"/>
    <property type="project" value="UniProtKB-SubCell"/>
</dbReference>
<keyword evidence="3" id="KW-1003">Cell membrane</keyword>
<keyword evidence="4 8" id="KW-0812">Transmembrane</keyword>
<feature type="transmembrane region" description="Helical" evidence="8">
    <location>
        <begin position="197"/>
        <end position="218"/>
    </location>
</feature>
<dbReference type="InterPro" id="IPR001123">
    <property type="entry name" value="LeuE-type"/>
</dbReference>
<evidence type="ECO:0000256" key="5">
    <source>
        <dbReference type="ARBA" id="ARBA00022989"/>
    </source>
</evidence>
<protein>
    <submittedName>
        <fullName evidence="9">Leucine efflux protein</fullName>
    </submittedName>
</protein>
<feature type="transmembrane region" description="Helical" evidence="8">
    <location>
        <begin position="69"/>
        <end position="92"/>
    </location>
</feature>